<protein>
    <submittedName>
        <fullName evidence="2">Uncharacterized protein</fullName>
    </submittedName>
</protein>
<reference evidence="2" key="1">
    <citation type="submission" date="2014-11" db="EMBL/GenBank/DDBJ databases">
        <authorList>
            <person name="Amaro Gonzalez C."/>
        </authorList>
    </citation>
    <scope>NUCLEOTIDE SEQUENCE</scope>
</reference>
<dbReference type="EMBL" id="GBXM01052242">
    <property type="protein sequence ID" value="JAH56335.1"/>
    <property type="molecule type" value="Transcribed_RNA"/>
</dbReference>
<name>A0A0E9TTX0_ANGAN</name>
<keyword evidence="1" id="KW-1133">Transmembrane helix</keyword>
<accession>A0A0E9TTX0</accession>
<keyword evidence="1" id="KW-0812">Transmembrane</keyword>
<feature type="transmembrane region" description="Helical" evidence="1">
    <location>
        <begin position="6"/>
        <end position="29"/>
    </location>
</feature>
<reference evidence="2" key="2">
    <citation type="journal article" date="2015" name="Fish Shellfish Immunol.">
        <title>Early steps in the European eel (Anguilla anguilla)-Vibrio vulnificus interaction in the gills: Role of the RtxA13 toxin.</title>
        <authorList>
            <person name="Callol A."/>
            <person name="Pajuelo D."/>
            <person name="Ebbesson L."/>
            <person name="Teles M."/>
            <person name="MacKenzie S."/>
            <person name="Amaro C."/>
        </authorList>
    </citation>
    <scope>NUCLEOTIDE SEQUENCE</scope>
</reference>
<evidence type="ECO:0000313" key="2">
    <source>
        <dbReference type="EMBL" id="JAH56335.1"/>
    </source>
</evidence>
<evidence type="ECO:0000256" key="1">
    <source>
        <dbReference type="SAM" id="Phobius"/>
    </source>
</evidence>
<proteinExistence type="predicted"/>
<organism evidence="2">
    <name type="scientific">Anguilla anguilla</name>
    <name type="common">European freshwater eel</name>
    <name type="synonym">Muraena anguilla</name>
    <dbReference type="NCBI Taxonomy" id="7936"/>
    <lineage>
        <taxon>Eukaryota</taxon>
        <taxon>Metazoa</taxon>
        <taxon>Chordata</taxon>
        <taxon>Craniata</taxon>
        <taxon>Vertebrata</taxon>
        <taxon>Euteleostomi</taxon>
        <taxon>Actinopterygii</taxon>
        <taxon>Neopterygii</taxon>
        <taxon>Teleostei</taxon>
        <taxon>Anguilliformes</taxon>
        <taxon>Anguillidae</taxon>
        <taxon>Anguilla</taxon>
    </lineage>
</organism>
<keyword evidence="1" id="KW-0472">Membrane</keyword>
<sequence length="30" mass="3671">MDFSEYYIFNLYLIPTFLSIVFVCCVFVFH</sequence>
<dbReference type="AlphaFoldDB" id="A0A0E9TTX0"/>